<feature type="transmembrane region" description="Helical" evidence="1">
    <location>
        <begin position="50"/>
        <end position="67"/>
    </location>
</feature>
<evidence type="ECO:0000313" key="3">
    <source>
        <dbReference type="Proteomes" id="UP000737018"/>
    </source>
</evidence>
<keyword evidence="1" id="KW-0812">Transmembrane</keyword>
<protein>
    <submittedName>
        <fullName evidence="2">Uncharacterized protein</fullName>
    </submittedName>
</protein>
<comment type="caution">
    <text evidence="2">The sequence shown here is derived from an EMBL/GenBank/DDBJ whole genome shotgun (WGS) entry which is preliminary data.</text>
</comment>
<gene>
    <name evidence="2" type="ORF">CMV_023445</name>
</gene>
<evidence type="ECO:0000256" key="1">
    <source>
        <dbReference type="SAM" id="Phobius"/>
    </source>
</evidence>
<name>A0A8J4QHL1_9ROSI</name>
<accession>A0A8J4QHL1</accession>
<keyword evidence="1" id="KW-1133">Transmembrane helix</keyword>
<dbReference type="EMBL" id="JRKL02005242">
    <property type="protein sequence ID" value="KAF3950853.1"/>
    <property type="molecule type" value="Genomic_DNA"/>
</dbReference>
<dbReference type="OrthoDB" id="10539789at2759"/>
<proteinExistence type="predicted"/>
<sequence>MEKVEIIVSILLDIKTYLVVTIKLCSIPRKPGTWDAELAWAIGVLKGKRTLLFSFLKLLGLLIYITVGWRKHSMAWLDGDWHQVGILRIHLETKAAKAALVNFYETLRFEVKDDVGIKIATHGWIGSEITGGKFMLEDGAEMQWK</sequence>
<dbReference type="Proteomes" id="UP000737018">
    <property type="component" value="Unassembled WGS sequence"/>
</dbReference>
<keyword evidence="3" id="KW-1185">Reference proteome</keyword>
<reference evidence="2" key="1">
    <citation type="submission" date="2020-03" db="EMBL/GenBank/DDBJ databases">
        <title>Castanea mollissima Vanexum genome sequencing.</title>
        <authorList>
            <person name="Staton M."/>
        </authorList>
    </citation>
    <scope>NUCLEOTIDE SEQUENCE</scope>
    <source>
        <tissue evidence="2">Leaf</tissue>
    </source>
</reference>
<keyword evidence="1" id="KW-0472">Membrane</keyword>
<organism evidence="2 3">
    <name type="scientific">Castanea mollissima</name>
    <name type="common">Chinese chestnut</name>
    <dbReference type="NCBI Taxonomy" id="60419"/>
    <lineage>
        <taxon>Eukaryota</taxon>
        <taxon>Viridiplantae</taxon>
        <taxon>Streptophyta</taxon>
        <taxon>Embryophyta</taxon>
        <taxon>Tracheophyta</taxon>
        <taxon>Spermatophyta</taxon>
        <taxon>Magnoliopsida</taxon>
        <taxon>eudicotyledons</taxon>
        <taxon>Gunneridae</taxon>
        <taxon>Pentapetalae</taxon>
        <taxon>rosids</taxon>
        <taxon>fabids</taxon>
        <taxon>Fagales</taxon>
        <taxon>Fagaceae</taxon>
        <taxon>Castanea</taxon>
    </lineage>
</organism>
<dbReference type="AlphaFoldDB" id="A0A8J4QHL1"/>
<evidence type="ECO:0000313" key="2">
    <source>
        <dbReference type="EMBL" id="KAF3950853.1"/>
    </source>
</evidence>